<evidence type="ECO:0000313" key="3">
    <source>
        <dbReference type="EMBL" id="EHY57795.1"/>
    </source>
</evidence>
<protein>
    <submittedName>
        <fullName evidence="3">Uncharacterized protein</fullName>
    </submittedName>
</protein>
<organism evidence="3 4">
    <name type="scientific">Exophiala dermatitidis (strain ATCC 34100 / CBS 525.76 / NIH/UT8656)</name>
    <name type="common">Black yeast</name>
    <name type="synonym">Wangiella dermatitidis</name>
    <dbReference type="NCBI Taxonomy" id="858893"/>
    <lineage>
        <taxon>Eukaryota</taxon>
        <taxon>Fungi</taxon>
        <taxon>Dikarya</taxon>
        <taxon>Ascomycota</taxon>
        <taxon>Pezizomycotina</taxon>
        <taxon>Eurotiomycetes</taxon>
        <taxon>Chaetothyriomycetidae</taxon>
        <taxon>Chaetothyriales</taxon>
        <taxon>Herpotrichiellaceae</taxon>
        <taxon>Exophiala</taxon>
    </lineage>
</organism>
<dbReference type="EMBL" id="JH226134">
    <property type="protein sequence ID" value="EHY57795.1"/>
    <property type="molecule type" value="Genomic_DNA"/>
</dbReference>
<dbReference type="RefSeq" id="XP_009158256.1">
    <property type="nucleotide sequence ID" value="XM_009160008.1"/>
</dbReference>
<feature type="region of interest" description="Disordered" evidence="1">
    <location>
        <begin position="190"/>
        <end position="225"/>
    </location>
</feature>
<feature type="chain" id="PRO_5003603000" evidence="2">
    <location>
        <begin position="25"/>
        <end position="460"/>
    </location>
</feature>
<sequence>MTMGFSRLLTAVAAFLVLSTFVAAKDVRNFSQQAVPNTMADDNVDMSKVQKFKAIFSEHSQAGAAGTNAYIGGWGNTFNHAFKWTDLLDATTAATHALCSDRCLTCAPGCDPVCCTAGTLDVSNGQASRTDSADKGQSEPPVPETDARRSPVPGFRIPARLGCPCHCEAGCPPNVQAICCVTPGSGVMPPGGNSNSNDDQQATSPDTNGVVDGHNNGGAGAGAAQQKPIATHINARQRPSLPLACPCGCEASCPAYIQAICCVTAGSGAVADNTAGTGTSDDNDSTSNNANGTSAGNTTKINNKSQILSSNDVNGNVIALVTQTAHGDPVSVLASTNLSVFDSFVTMDLVNGLERASDIGFNNDLKSFEIVLTTAVVPGGTGTGSGGVNSGESQGDNIISFRHTFRVIDGSKLWEREQIMLGLGFLSRIPGAAVVDREFLDRNNDLGEVGVPVLTGTRRV</sequence>
<feature type="region of interest" description="Disordered" evidence="1">
    <location>
        <begin position="125"/>
        <end position="153"/>
    </location>
</feature>
<name>H6C1R5_EXODN</name>
<dbReference type="VEuPathDB" id="FungiDB:HMPREF1120_05819"/>
<reference evidence="3" key="1">
    <citation type="submission" date="2011-07" db="EMBL/GenBank/DDBJ databases">
        <title>The Genome Sequence of Exophiala (Wangiella) dermatitidis NIH/UT8656.</title>
        <authorList>
            <consortium name="The Broad Institute Genome Sequencing Platform"/>
            <person name="Cuomo C."/>
            <person name="Wang Z."/>
            <person name="Hunicke-Smith S."/>
            <person name="Szanislo P.J."/>
            <person name="Earl A."/>
            <person name="Young S.K."/>
            <person name="Zeng Q."/>
            <person name="Gargeya S."/>
            <person name="Fitzgerald M."/>
            <person name="Haas B."/>
            <person name="Abouelleil A."/>
            <person name="Alvarado L."/>
            <person name="Arachchi H.M."/>
            <person name="Berlin A."/>
            <person name="Brown A."/>
            <person name="Chapman S.B."/>
            <person name="Chen Z."/>
            <person name="Dunbar C."/>
            <person name="Freedman E."/>
            <person name="Gearin G."/>
            <person name="Gellesch M."/>
            <person name="Goldberg J."/>
            <person name="Griggs A."/>
            <person name="Gujja S."/>
            <person name="Heiman D."/>
            <person name="Howarth C."/>
            <person name="Larson L."/>
            <person name="Lui A."/>
            <person name="MacDonald P.J.P."/>
            <person name="Montmayeur A."/>
            <person name="Murphy C."/>
            <person name="Neiman D."/>
            <person name="Pearson M."/>
            <person name="Priest M."/>
            <person name="Roberts A."/>
            <person name="Saif S."/>
            <person name="Shea T."/>
            <person name="Shenoy N."/>
            <person name="Sisk P."/>
            <person name="Stolte C."/>
            <person name="Sykes S."/>
            <person name="Wortman J."/>
            <person name="Nusbaum C."/>
            <person name="Birren B."/>
        </authorList>
    </citation>
    <scope>NUCLEOTIDE SEQUENCE</scope>
    <source>
        <strain evidence="3">NIH/UT8656</strain>
    </source>
</reference>
<evidence type="ECO:0000313" key="4">
    <source>
        <dbReference type="Proteomes" id="UP000007304"/>
    </source>
</evidence>
<dbReference type="AlphaFoldDB" id="H6C1R5"/>
<keyword evidence="2" id="KW-0732">Signal</keyword>
<dbReference type="GeneID" id="20310458"/>
<feature type="region of interest" description="Disordered" evidence="1">
    <location>
        <begin position="276"/>
        <end position="303"/>
    </location>
</feature>
<dbReference type="Proteomes" id="UP000007304">
    <property type="component" value="Unassembled WGS sequence"/>
</dbReference>
<feature type="compositionally biased region" description="Polar residues" evidence="1">
    <location>
        <begin position="192"/>
        <end position="207"/>
    </location>
</feature>
<accession>H6C1R5</accession>
<dbReference type="STRING" id="858893.H6C1R5"/>
<gene>
    <name evidence="3" type="ORF">HMPREF1120_05819</name>
</gene>
<dbReference type="HOGENOM" id="CLU_027505_0_0_1"/>
<evidence type="ECO:0000256" key="2">
    <source>
        <dbReference type="SAM" id="SignalP"/>
    </source>
</evidence>
<keyword evidence="4" id="KW-1185">Reference proteome</keyword>
<feature type="compositionally biased region" description="Low complexity" evidence="1">
    <location>
        <begin position="276"/>
        <end position="299"/>
    </location>
</feature>
<proteinExistence type="predicted"/>
<evidence type="ECO:0000256" key="1">
    <source>
        <dbReference type="SAM" id="MobiDB-lite"/>
    </source>
</evidence>
<feature type="signal peptide" evidence="2">
    <location>
        <begin position="1"/>
        <end position="24"/>
    </location>
</feature>
<dbReference type="OMA" id="QAICCVT"/>
<dbReference type="InParanoid" id="H6C1R5"/>